<evidence type="ECO:0000313" key="4">
    <source>
        <dbReference type="EMBL" id="CAB4866765.1"/>
    </source>
</evidence>
<accession>A0A6J7HXE6</accession>
<dbReference type="EMBL" id="CAFBQL010000005">
    <property type="protein sequence ID" value="CAB5058940.1"/>
    <property type="molecule type" value="Genomic_DNA"/>
</dbReference>
<evidence type="ECO:0000313" key="6">
    <source>
        <dbReference type="EMBL" id="CAB5058940.1"/>
    </source>
</evidence>
<reference evidence="5" key="1">
    <citation type="submission" date="2020-05" db="EMBL/GenBank/DDBJ databases">
        <authorList>
            <person name="Chiriac C."/>
            <person name="Salcher M."/>
            <person name="Ghai R."/>
            <person name="Kavagutti S V."/>
        </authorList>
    </citation>
    <scope>NUCLEOTIDE SEQUENCE</scope>
</reference>
<dbReference type="EMBL" id="CAEZZC010000005">
    <property type="protein sequence ID" value="CAB4745865.1"/>
    <property type="molecule type" value="Genomic_DNA"/>
</dbReference>
<evidence type="ECO:0000313" key="2">
    <source>
        <dbReference type="EMBL" id="CAB4655290.1"/>
    </source>
</evidence>
<sequence length="428" mass="46689">MMRRQILAMLLIVANLLVAPAHGDDIPTFFTFEGSGYGHGVGMSQVGARGQALEGRSATEILQYYFKDVAVEPVKDDQLIRVNIGHLLTNISLRTDTKYGQLQLFSGDIKQGLSAIPVEKISAKTNLVFTLLGSSIVPSLVKADGTSVMLESGSAWTIRWTGTRYLKGVPAVVGVKSGSTSMKYRYGQMNIKVVNAANLGSRIEFTNTLRLHDEYLWGIGEMPSSWPASALQAQVIASRSFALTRSKSLRSACACHLYASFVDQNFVGYSKELETGWGQKWRDAVNATLDGEHNGLAVTQNSIPIATYFFASSAGQTSLAEDVWGTPIAYVQSVPDLWSLDPLLNPKFFYWERIVSQEVMAQAFSLPDVVSVEILSRKVNGNVDVMLATSSTGQTAQLDGVSFKVSAKLPSRWFELAPPQMSEVPLTP</sequence>
<evidence type="ECO:0000313" key="3">
    <source>
        <dbReference type="EMBL" id="CAB4745865.1"/>
    </source>
</evidence>
<dbReference type="EMBL" id="CAFBLE010000005">
    <property type="protein sequence ID" value="CAB4866765.1"/>
    <property type="molecule type" value="Genomic_DNA"/>
</dbReference>
<feature type="domain" description="Sporulation stage II protein D amidase enhancer LytB N-terminal" evidence="1">
    <location>
        <begin position="206"/>
        <end position="288"/>
    </location>
</feature>
<dbReference type="EMBL" id="CAEZWT010000001">
    <property type="protein sequence ID" value="CAB4655290.1"/>
    <property type="molecule type" value="Genomic_DNA"/>
</dbReference>
<evidence type="ECO:0000259" key="1">
    <source>
        <dbReference type="Pfam" id="PF08486"/>
    </source>
</evidence>
<dbReference type="EMBL" id="CAFBMV010000005">
    <property type="protein sequence ID" value="CAB4923643.1"/>
    <property type="molecule type" value="Genomic_DNA"/>
</dbReference>
<name>A0A6J7HXE6_9ZZZZ</name>
<gene>
    <name evidence="2" type="ORF">UFOPK2289_00069</name>
    <name evidence="3" type="ORF">UFOPK2822_00496</name>
    <name evidence="4" type="ORF">UFOPK3346_00786</name>
    <name evidence="5" type="ORF">UFOPK3670_00826</name>
    <name evidence="6" type="ORF">UFOPK4308_00873</name>
</gene>
<organism evidence="5">
    <name type="scientific">freshwater metagenome</name>
    <dbReference type="NCBI Taxonomy" id="449393"/>
    <lineage>
        <taxon>unclassified sequences</taxon>
        <taxon>metagenomes</taxon>
        <taxon>ecological metagenomes</taxon>
    </lineage>
</organism>
<proteinExistence type="predicted"/>
<dbReference type="InterPro" id="IPR013693">
    <property type="entry name" value="SpoIID/LytB_N"/>
</dbReference>
<dbReference type="Pfam" id="PF08486">
    <property type="entry name" value="SpoIID"/>
    <property type="match status" value="1"/>
</dbReference>
<evidence type="ECO:0000313" key="5">
    <source>
        <dbReference type="EMBL" id="CAB4923643.1"/>
    </source>
</evidence>
<dbReference type="AlphaFoldDB" id="A0A6J7HXE6"/>
<protein>
    <submittedName>
        <fullName evidence="5">Unannotated protein</fullName>
    </submittedName>
</protein>